<dbReference type="Proteomes" id="UP001155587">
    <property type="component" value="Unassembled WGS sequence"/>
</dbReference>
<organism evidence="1 2">
    <name type="scientific">Vibrio qingdaonensis</name>
    <dbReference type="NCBI Taxonomy" id="2829491"/>
    <lineage>
        <taxon>Bacteria</taxon>
        <taxon>Pseudomonadati</taxon>
        <taxon>Pseudomonadota</taxon>
        <taxon>Gammaproteobacteria</taxon>
        <taxon>Vibrionales</taxon>
        <taxon>Vibrionaceae</taxon>
        <taxon>Vibrio</taxon>
    </lineage>
</organism>
<sequence length="64" mass="6969">MKVGKDFSGWLPLWLASTKARKMFILGIGSSLPRGLAVTWDSQISMVPAVHLIGARGLFLNVTQ</sequence>
<comment type="caution">
    <text evidence="1">The sequence shown here is derived from an EMBL/GenBank/DDBJ whole genome shotgun (WGS) entry which is preliminary data.</text>
</comment>
<name>A0A9X3CLY7_9VIBR</name>
<accession>A0A9X3CLY7</accession>
<proteinExistence type="predicted"/>
<evidence type="ECO:0000313" key="2">
    <source>
        <dbReference type="Proteomes" id="UP001155587"/>
    </source>
</evidence>
<dbReference type="AlphaFoldDB" id="A0A9X3CLY7"/>
<dbReference type="EMBL" id="JAKRRY010000007">
    <property type="protein sequence ID" value="MCW8345823.1"/>
    <property type="molecule type" value="Genomic_DNA"/>
</dbReference>
<reference evidence="1" key="1">
    <citation type="submission" date="2022-02" db="EMBL/GenBank/DDBJ databases">
        <title>Vibrio sp. nov, a new bacterium isolated from seawater.</title>
        <authorList>
            <person name="Yuan Y."/>
        </authorList>
    </citation>
    <scope>NUCLEOTIDE SEQUENCE</scope>
    <source>
        <strain evidence="1">ZSDZ65</strain>
    </source>
</reference>
<dbReference type="RefSeq" id="WP_265674232.1">
    <property type="nucleotide sequence ID" value="NZ_JAKRRY010000007.1"/>
</dbReference>
<keyword evidence="2" id="KW-1185">Reference proteome</keyword>
<protein>
    <submittedName>
        <fullName evidence="1">Uncharacterized protein</fullName>
    </submittedName>
</protein>
<gene>
    <name evidence="1" type="ORF">MD535_07350</name>
</gene>
<evidence type="ECO:0000313" key="1">
    <source>
        <dbReference type="EMBL" id="MCW8345823.1"/>
    </source>
</evidence>